<evidence type="ECO:0000256" key="1">
    <source>
        <dbReference type="SAM" id="Coils"/>
    </source>
</evidence>
<evidence type="ECO:0000313" key="3">
    <source>
        <dbReference type="EMBL" id="EHL32402.1"/>
    </source>
</evidence>
<keyword evidence="1" id="KW-0175">Coiled coil</keyword>
<dbReference type="EMBL" id="JH413799">
    <property type="protein sequence ID" value="EHL32402.1"/>
    <property type="molecule type" value="Genomic_DNA"/>
</dbReference>
<evidence type="ECO:0000313" key="4">
    <source>
        <dbReference type="Proteomes" id="UP000002770"/>
    </source>
</evidence>
<keyword evidence="2" id="KW-1133">Transmembrane helix</keyword>
<name>G9EK27_9GAMM</name>
<accession>G9EK27</accession>
<sequence length="218" mass="24573">MPLPLLIVPLVAAATTTSSGGAGVVVATVTTIFAIFSGYWYGSGSSDDKKKSDAYEKRIDELLQLIAKLRNELQEQLNSVKHNLDATNTNFQVSAQMTNNAVATLKTATEEMKDGNNLLEKTTHDLKEIDKKLEKRIDELMNQNKGLLNVIEKLEEYKNLILKKDEALSKAEQDMQKLRADLESNINLMKELRDTIKILENHNELWVLPHIQPKLAMR</sequence>
<dbReference type="RefSeq" id="WP_006869524.1">
    <property type="nucleotide sequence ID" value="NZ_JH413799.1"/>
</dbReference>
<keyword evidence="4" id="KW-1185">Reference proteome</keyword>
<dbReference type="Proteomes" id="UP000002770">
    <property type="component" value="Unassembled WGS sequence"/>
</dbReference>
<keyword evidence="2" id="KW-0812">Transmembrane</keyword>
<reference evidence="3 4" key="1">
    <citation type="journal article" date="2011" name="BMC Genomics">
        <title>Insight into cross-talk between intra-amoebal pathogens.</title>
        <authorList>
            <person name="Gimenez G."/>
            <person name="Bertelli C."/>
            <person name="Moliner C."/>
            <person name="Robert C."/>
            <person name="Raoult D."/>
            <person name="Fournier P.E."/>
            <person name="Greub G."/>
        </authorList>
    </citation>
    <scope>NUCLEOTIDE SEQUENCE [LARGE SCALE GENOMIC DNA]</scope>
    <source>
        <strain evidence="3 4">LLAP12</strain>
    </source>
</reference>
<dbReference type="AlphaFoldDB" id="G9EK27"/>
<feature type="coiled-coil region" evidence="1">
    <location>
        <begin position="123"/>
        <end position="202"/>
    </location>
</feature>
<evidence type="ECO:0000256" key="2">
    <source>
        <dbReference type="SAM" id="Phobius"/>
    </source>
</evidence>
<feature type="coiled-coil region" evidence="1">
    <location>
        <begin position="52"/>
        <end position="90"/>
    </location>
</feature>
<proteinExistence type="predicted"/>
<organism evidence="3 4">
    <name type="scientific">Legionella drancourtii LLAP12</name>
    <dbReference type="NCBI Taxonomy" id="658187"/>
    <lineage>
        <taxon>Bacteria</taxon>
        <taxon>Pseudomonadati</taxon>
        <taxon>Pseudomonadota</taxon>
        <taxon>Gammaproteobacteria</taxon>
        <taxon>Legionellales</taxon>
        <taxon>Legionellaceae</taxon>
        <taxon>Legionella</taxon>
    </lineage>
</organism>
<dbReference type="HOGENOM" id="CLU_1265636_0_0_6"/>
<keyword evidence="2" id="KW-0472">Membrane</keyword>
<protein>
    <submittedName>
        <fullName evidence="3">Uncharacterized protein</fullName>
    </submittedName>
</protein>
<feature type="transmembrane region" description="Helical" evidence="2">
    <location>
        <begin position="23"/>
        <end position="42"/>
    </location>
</feature>
<dbReference type="InParanoid" id="G9EK27"/>
<gene>
    <name evidence="3" type="ORF">LDG_5549</name>
</gene>